<accession>A0ABQ0YHG4</accession>
<evidence type="ECO:0000313" key="1">
    <source>
        <dbReference type="EMBL" id="GES35980.1"/>
    </source>
</evidence>
<evidence type="ECO:0000313" key="2">
    <source>
        <dbReference type="Proteomes" id="UP000325466"/>
    </source>
</evidence>
<reference evidence="1 2" key="1">
    <citation type="journal article" date="2018" name="Biodegradation">
        <title>1,4-Dioxane degradation characteristics of Rhodococcus aetherivorans JCM 14343.</title>
        <authorList>
            <person name="Inoue D."/>
            <person name="Tsunoda T."/>
            <person name="Yamamoto N."/>
            <person name="Ike M."/>
            <person name="Sei K."/>
        </authorList>
    </citation>
    <scope>NUCLEOTIDE SEQUENCE [LARGE SCALE GENOMIC DNA]</scope>
    <source>
        <strain evidence="1 2">JCM 14343</strain>
    </source>
</reference>
<dbReference type="Proteomes" id="UP000325466">
    <property type="component" value="Unassembled WGS sequence"/>
</dbReference>
<name>A0ABQ0YHG4_9NOCA</name>
<keyword evidence="2" id="KW-1185">Reference proteome</keyword>
<gene>
    <name evidence="1" type="ORF">RAJCM14343_1229</name>
</gene>
<proteinExistence type="predicted"/>
<sequence>MEVPMSTVADADAWWHAQSAERRMRIFTWLATDHHRRSEIAGQQPLPLPLPAQE</sequence>
<dbReference type="EMBL" id="BLAH01000036">
    <property type="protein sequence ID" value="GES35980.1"/>
    <property type="molecule type" value="Genomic_DNA"/>
</dbReference>
<protein>
    <submittedName>
        <fullName evidence="1">Uncharacterized protein</fullName>
    </submittedName>
</protein>
<organism evidence="1 2">
    <name type="scientific">Rhodococcus aetherivorans</name>
    <dbReference type="NCBI Taxonomy" id="191292"/>
    <lineage>
        <taxon>Bacteria</taxon>
        <taxon>Bacillati</taxon>
        <taxon>Actinomycetota</taxon>
        <taxon>Actinomycetes</taxon>
        <taxon>Mycobacteriales</taxon>
        <taxon>Nocardiaceae</taxon>
        <taxon>Rhodococcus</taxon>
    </lineage>
</organism>
<comment type="caution">
    <text evidence="1">The sequence shown here is derived from an EMBL/GenBank/DDBJ whole genome shotgun (WGS) entry which is preliminary data.</text>
</comment>